<dbReference type="InterPro" id="IPR050377">
    <property type="entry name" value="Radical_SAM_PqqE_MftC-like"/>
</dbReference>
<keyword evidence="3" id="KW-0949">S-adenosyl-L-methionine</keyword>
<dbReference type="InterPro" id="IPR023885">
    <property type="entry name" value="4Fe4S-binding_SPASM_dom"/>
</dbReference>
<organism evidence="8 9">
    <name type="scientific">Candidatus Nealsonbacteria bacterium CG03_land_8_20_14_0_80_36_12</name>
    <dbReference type="NCBI Taxonomy" id="1974701"/>
    <lineage>
        <taxon>Bacteria</taxon>
        <taxon>Candidatus Nealsoniibacteriota</taxon>
    </lineage>
</organism>
<keyword evidence="6" id="KW-0411">Iron-sulfur</keyword>
<dbReference type="CDD" id="cd01335">
    <property type="entry name" value="Radical_SAM"/>
    <property type="match status" value="1"/>
</dbReference>
<evidence type="ECO:0000256" key="5">
    <source>
        <dbReference type="ARBA" id="ARBA00023004"/>
    </source>
</evidence>
<accession>A0A2M7BYB2</accession>
<dbReference type="PANTHER" id="PTHR11228:SF34">
    <property type="entry name" value="TUNGSTEN-CONTAINING ALDEHYDE FERREDOXIN OXIDOREDUCTASE COFACTOR MODIFYING PROTEIN"/>
    <property type="match status" value="1"/>
</dbReference>
<dbReference type="GO" id="GO:0003824">
    <property type="term" value="F:catalytic activity"/>
    <property type="evidence" value="ECO:0007669"/>
    <property type="project" value="InterPro"/>
</dbReference>
<evidence type="ECO:0000259" key="7">
    <source>
        <dbReference type="PROSITE" id="PS51918"/>
    </source>
</evidence>
<keyword evidence="4" id="KW-0479">Metal-binding</keyword>
<evidence type="ECO:0000256" key="6">
    <source>
        <dbReference type="ARBA" id="ARBA00023014"/>
    </source>
</evidence>
<dbReference type="Gene3D" id="3.20.20.70">
    <property type="entry name" value="Aldolase class I"/>
    <property type="match status" value="1"/>
</dbReference>
<dbReference type="SFLD" id="SFLDG01067">
    <property type="entry name" value="SPASM/twitch_domain_containing"/>
    <property type="match status" value="1"/>
</dbReference>
<keyword evidence="2" id="KW-0004">4Fe-4S</keyword>
<comment type="caution">
    <text evidence="8">The sequence shown here is derived from an EMBL/GenBank/DDBJ whole genome shotgun (WGS) entry which is preliminary data.</text>
</comment>
<gene>
    <name evidence="8" type="ORF">COS47_01345</name>
</gene>
<dbReference type="Pfam" id="PF04055">
    <property type="entry name" value="Radical_SAM"/>
    <property type="match status" value="1"/>
</dbReference>
<proteinExistence type="predicted"/>
<sequence length="317" mass="35463">MSIVLLGACNMDCIFCYVDGNRSGVWLPNEVKPLFDEAKELGMEKIQLSGGEPIRYPYLDDILPYLSDLAIDVLMATNGTLITPEKARLLAQNRVKVGVSIETIDEKVSDELSGIRGSHIRKLEGIRNLRDAGYTYSEDLPLNVIMKTLKQNFPTYIDTWKWAKSQGIQPILDRAIPNSRCKLEWVVSPDELRYLLDEIGKIEGVYHRIPFLNNEGCNRMSCGLHIEVNGDVYSCAGIPVSMGNVRNNSLTAIWEDSDLANACRDYKSRLYGSCKVCEENDICSGCRAVAYAVTGDMFGPDPLCWNYKEGNENGHCI</sequence>
<dbReference type="SUPFAM" id="SSF102114">
    <property type="entry name" value="Radical SAM enzymes"/>
    <property type="match status" value="1"/>
</dbReference>
<dbReference type="PANTHER" id="PTHR11228">
    <property type="entry name" value="RADICAL SAM DOMAIN PROTEIN"/>
    <property type="match status" value="1"/>
</dbReference>
<dbReference type="InterPro" id="IPR007197">
    <property type="entry name" value="rSAM"/>
</dbReference>
<evidence type="ECO:0000256" key="4">
    <source>
        <dbReference type="ARBA" id="ARBA00022723"/>
    </source>
</evidence>
<evidence type="ECO:0000313" key="8">
    <source>
        <dbReference type="EMBL" id="PIV12673.1"/>
    </source>
</evidence>
<dbReference type="EMBL" id="PEUV01000028">
    <property type="protein sequence ID" value="PIV12673.1"/>
    <property type="molecule type" value="Genomic_DNA"/>
</dbReference>
<comment type="cofactor">
    <cofactor evidence="1">
        <name>[4Fe-4S] cluster</name>
        <dbReference type="ChEBI" id="CHEBI:49883"/>
    </cofactor>
</comment>
<dbReference type="PROSITE" id="PS51918">
    <property type="entry name" value="RADICAL_SAM"/>
    <property type="match status" value="1"/>
</dbReference>
<dbReference type="CDD" id="cd21123">
    <property type="entry name" value="SPASM_MftC-like"/>
    <property type="match status" value="1"/>
</dbReference>
<evidence type="ECO:0000256" key="2">
    <source>
        <dbReference type="ARBA" id="ARBA00022485"/>
    </source>
</evidence>
<protein>
    <recommendedName>
        <fullName evidence="7">Radical SAM core domain-containing protein</fullName>
    </recommendedName>
</protein>
<feature type="domain" description="Radical SAM core" evidence="7">
    <location>
        <begin position="1"/>
        <end position="206"/>
    </location>
</feature>
<name>A0A2M7BYB2_9BACT</name>
<dbReference type="GO" id="GO:0051539">
    <property type="term" value="F:4 iron, 4 sulfur cluster binding"/>
    <property type="evidence" value="ECO:0007669"/>
    <property type="project" value="UniProtKB-KW"/>
</dbReference>
<evidence type="ECO:0000313" key="9">
    <source>
        <dbReference type="Proteomes" id="UP000230324"/>
    </source>
</evidence>
<dbReference type="SFLD" id="SFLDS00029">
    <property type="entry name" value="Radical_SAM"/>
    <property type="match status" value="1"/>
</dbReference>
<dbReference type="Pfam" id="PF13186">
    <property type="entry name" value="SPASM"/>
    <property type="match status" value="1"/>
</dbReference>
<keyword evidence="5" id="KW-0408">Iron</keyword>
<dbReference type="InterPro" id="IPR013785">
    <property type="entry name" value="Aldolase_TIM"/>
</dbReference>
<dbReference type="PIRSF" id="PIRSF037420">
    <property type="entry name" value="PQQ_syn_pqqE"/>
    <property type="match status" value="1"/>
</dbReference>
<reference evidence="9" key="1">
    <citation type="submission" date="2017-09" db="EMBL/GenBank/DDBJ databases">
        <title>Depth-based differentiation of microbial function through sediment-hosted aquifers and enrichment of novel symbionts in the deep terrestrial subsurface.</title>
        <authorList>
            <person name="Probst A.J."/>
            <person name="Ladd B."/>
            <person name="Jarett J.K."/>
            <person name="Geller-Mcgrath D.E."/>
            <person name="Sieber C.M.K."/>
            <person name="Emerson J.B."/>
            <person name="Anantharaman K."/>
            <person name="Thomas B.C."/>
            <person name="Malmstrom R."/>
            <person name="Stieglmeier M."/>
            <person name="Klingl A."/>
            <person name="Woyke T."/>
            <person name="Ryan C.M."/>
            <person name="Banfield J.F."/>
        </authorList>
    </citation>
    <scope>NUCLEOTIDE SEQUENCE [LARGE SCALE GENOMIC DNA]</scope>
</reference>
<dbReference type="AlphaFoldDB" id="A0A2M7BYB2"/>
<dbReference type="InterPro" id="IPR017200">
    <property type="entry name" value="PqqE-like"/>
</dbReference>
<dbReference type="SFLD" id="SFLDG01386">
    <property type="entry name" value="main_SPASM_domain-containing"/>
    <property type="match status" value="1"/>
</dbReference>
<evidence type="ECO:0000256" key="1">
    <source>
        <dbReference type="ARBA" id="ARBA00001966"/>
    </source>
</evidence>
<dbReference type="Proteomes" id="UP000230324">
    <property type="component" value="Unassembled WGS sequence"/>
</dbReference>
<dbReference type="NCBIfam" id="TIGR04085">
    <property type="entry name" value="rSAM_more_4Fe4S"/>
    <property type="match status" value="1"/>
</dbReference>
<dbReference type="GO" id="GO:0046872">
    <property type="term" value="F:metal ion binding"/>
    <property type="evidence" value="ECO:0007669"/>
    <property type="project" value="UniProtKB-KW"/>
</dbReference>
<dbReference type="InterPro" id="IPR058240">
    <property type="entry name" value="rSAM_sf"/>
</dbReference>
<evidence type="ECO:0000256" key="3">
    <source>
        <dbReference type="ARBA" id="ARBA00022691"/>
    </source>
</evidence>